<accession>A0ABW5PRT8</accession>
<protein>
    <recommendedName>
        <fullName evidence="3">dTTP/UTP pyrophosphatase</fullName>
        <shortName evidence="3">dTTPase/UTPase</shortName>
        <ecNumber evidence="3">3.6.1.9</ecNumber>
    </recommendedName>
    <alternativeName>
        <fullName evidence="3">Nucleoside triphosphate pyrophosphatase</fullName>
    </alternativeName>
    <alternativeName>
        <fullName evidence="3">Nucleotide pyrophosphatase</fullName>
        <shortName evidence="3">Nucleotide PPase</shortName>
    </alternativeName>
</protein>
<comment type="caution">
    <text evidence="3">Lacks conserved residue(s) required for the propagation of feature annotation.</text>
</comment>
<dbReference type="CDD" id="cd00555">
    <property type="entry name" value="Maf"/>
    <property type="match status" value="1"/>
</dbReference>
<dbReference type="NCBIfam" id="TIGR00172">
    <property type="entry name" value="maf"/>
    <property type="match status" value="1"/>
</dbReference>
<dbReference type="Gene3D" id="3.90.950.10">
    <property type="match status" value="1"/>
</dbReference>
<comment type="cofactor">
    <cofactor evidence="1 3">
        <name>a divalent metal cation</name>
        <dbReference type="ChEBI" id="CHEBI:60240"/>
    </cofactor>
</comment>
<dbReference type="PIRSF" id="PIRSF006305">
    <property type="entry name" value="Maf"/>
    <property type="match status" value="1"/>
</dbReference>
<feature type="site" description="Important for substrate specificity" evidence="3">
    <location>
        <position position="13"/>
    </location>
</feature>
<reference evidence="5" key="1">
    <citation type="journal article" date="2019" name="Int. J. Syst. Evol. Microbiol.">
        <title>The Global Catalogue of Microorganisms (GCM) 10K type strain sequencing project: providing services to taxonomists for standard genome sequencing and annotation.</title>
        <authorList>
            <consortium name="The Broad Institute Genomics Platform"/>
            <consortium name="The Broad Institute Genome Sequencing Center for Infectious Disease"/>
            <person name="Wu L."/>
            <person name="Ma J."/>
        </authorList>
    </citation>
    <scope>NUCLEOTIDE SEQUENCE [LARGE SCALE GENOMIC DNA]</scope>
    <source>
        <strain evidence="5">TISTR 2241</strain>
    </source>
</reference>
<evidence type="ECO:0000256" key="1">
    <source>
        <dbReference type="ARBA" id="ARBA00001968"/>
    </source>
</evidence>
<keyword evidence="3" id="KW-0546">Nucleotide metabolism</keyword>
<evidence type="ECO:0000313" key="5">
    <source>
        <dbReference type="Proteomes" id="UP001597458"/>
    </source>
</evidence>
<dbReference type="EC" id="3.6.1.9" evidence="3"/>
<dbReference type="GO" id="GO:0016787">
    <property type="term" value="F:hydrolase activity"/>
    <property type="evidence" value="ECO:0007669"/>
    <property type="project" value="UniProtKB-KW"/>
</dbReference>
<dbReference type="SUPFAM" id="SSF52972">
    <property type="entry name" value="ITPase-like"/>
    <property type="match status" value="1"/>
</dbReference>
<dbReference type="Pfam" id="PF02545">
    <property type="entry name" value="Maf"/>
    <property type="match status" value="1"/>
</dbReference>
<keyword evidence="5" id="KW-1185">Reference proteome</keyword>
<comment type="function">
    <text evidence="3">Nucleoside triphosphate pyrophosphatase that hydrolyzes dTTP and UTP. May have a dual role in cell division arrest and in preventing the incorporation of modified nucleotides into cellular nucleic acids.</text>
</comment>
<name>A0ABW5PRT8_9BACI</name>
<dbReference type="PANTHER" id="PTHR43213">
    <property type="entry name" value="BIFUNCTIONAL DTTP/UTP PYROPHOSPHATASE/METHYLTRANSFERASE PROTEIN-RELATED"/>
    <property type="match status" value="1"/>
</dbReference>
<evidence type="ECO:0000256" key="2">
    <source>
        <dbReference type="ARBA" id="ARBA00022801"/>
    </source>
</evidence>
<proteinExistence type="inferred from homology"/>
<gene>
    <name evidence="4" type="ORF">ACFSTF_09730</name>
</gene>
<comment type="catalytic activity">
    <reaction evidence="3">
        <text>dTTP + H2O = dTMP + diphosphate + H(+)</text>
        <dbReference type="Rhea" id="RHEA:28534"/>
        <dbReference type="ChEBI" id="CHEBI:15377"/>
        <dbReference type="ChEBI" id="CHEBI:15378"/>
        <dbReference type="ChEBI" id="CHEBI:33019"/>
        <dbReference type="ChEBI" id="CHEBI:37568"/>
        <dbReference type="ChEBI" id="CHEBI:63528"/>
        <dbReference type="EC" id="3.6.1.9"/>
    </reaction>
</comment>
<evidence type="ECO:0000256" key="3">
    <source>
        <dbReference type="HAMAP-Rule" id="MF_00528"/>
    </source>
</evidence>
<dbReference type="RefSeq" id="WP_141190498.1">
    <property type="nucleotide sequence ID" value="NZ_JBHUMR010000013.1"/>
</dbReference>
<evidence type="ECO:0000313" key="4">
    <source>
        <dbReference type="EMBL" id="MFD2617581.1"/>
    </source>
</evidence>
<dbReference type="HAMAP" id="MF_00528">
    <property type="entry name" value="Maf"/>
    <property type="match status" value="1"/>
</dbReference>
<dbReference type="InterPro" id="IPR003697">
    <property type="entry name" value="Maf-like"/>
</dbReference>
<feature type="active site" description="Proton acceptor" evidence="3">
    <location>
        <position position="70"/>
    </location>
</feature>
<organism evidence="4 5">
    <name type="scientific">Terrilactibacillus laevilacticus</name>
    <dbReference type="NCBI Taxonomy" id="1380157"/>
    <lineage>
        <taxon>Bacteria</taxon>
        <taxon>Bacillati</taxon>
        <taxon>Bacillota</taxon>
        <taxon>Bacilli</taxon>
        <taxon>Bacillales</taxon>
        <taxon>Bacillaceae</taxon>
        <taxon>Terrilactibacillus</taxon>
    </lineage>
</organism>
<comment type="caution">
    <text evidence="4">The sequence shown here is derived from an EMBL/GenBank/DDBJ whole genome shotgun (WGS) entry which is preliminary data.</text>
</comment>
<dbReference type="Proteomes" id="UP001597458">
    <property type="component" value="Unassembled WGS sequence"/>
</dbReference>
<sequence length="187" mass="20549">MSQKLILASNSPRRRELLAKTGFSYQVVVSEIDETLNENFTPEENVKSLAEQKAEAVSMNDPDAVIIGADTMVCIDNISLGKPKNEQEAKQMLKRLSGHVHTVMTGVCIKSSDVNLSFVEKTDVAFYDLTDDEINDYISTGDSFDKAGAYGIQGQGALFVKSINGDFFSVMGLPVARVYRELKSILN</sequence>
<dbReference type="EMBL" id="JBHUMR010000013">
    <property type="protein sequence ID" value="MFD2617581.1"/>
    <property type="molecule type" value="Genomic_DNA"/>
</dbReference>
<keyword evidence="2 3" id="KW-0378">Hydrolase</keyword>
<dbReference type="PANTHER" id="PTHR43213:SF5">
    <property type="entry name" value="BIFUNCTIONAL DTTP_UTP PYROPHOSPHATASE_METHYLTRANSFERASE PROTEIN-RELATED"/>
    <property type="match status" value="1"/>
</dbReference>
<comment type="catalytic activity">
    <reaction evidence="3">
        <text>UTP + H2O = UMP + diphosphate + H(+)</text>
        <dbReference type="Rhea" id="RHEA:29395"/>
        <dbReference type="ChEBI" id="CHEBI:15377"/>
        <dbReference type="ChEBI" id="CHEBI:15378"/>
        <dbReference type="ChEBI" id="CHEBI:33019"/>
        <dbReference type="ChEBI" id="CHEBI:46398"/>
        <dbReference type="ChEBI" id="CHEBI:57865"/>
        <dbReference type="EC" id="3.6.1.9"/>
    </reaction>
</comment>
<dbReference type="InterPro" id="IPR029001">
    <property type="entry name" value="ITPase-like_fam"/>
</dbReference>
<feature type="site" description="Important for substrate specificity" evidence="3">
    <location>
        <position position="71"/>
    </location>
</feature>
<comment type="similarity">
    <text evidence="3">Belongs to the Maf family. YhdE subfamily.</text>
</comment>
<keyword evidence="3" id="KW-0963">Cytoplasm</keyword>
<comment type="subcellular location">
    <subcellularLocation>
        <location evidence="3">Cytoplasm</location>
    </subcellularLocation>
</comment>
<feature type="site" description="Important for substrate specificity" evidence="3">
    <location>
        <position position="153"/>
    </location>
</feature>